<evidence type="ECO:0000313" key="1">
    <source>
        <dbReference type="EMBL" id="GLC25208.1"/>
    </source>
</evidence>
<dbReference type="InterPro" id="IPR006175">
    <property type="entry name" value="YjgF/YER057c/UK114"/>
</dbReference>
<organism evidence="1 2">
    <name type="scientific">Roseisolibacter agri</name>
    <dbReference type="NCBI Taxonomy" id="2014610"/>
    <lineage>
        <taxon>Bacteria</taxon>
        <taxon>Pseudomonadati</taxon>
        <taxon>Gemmatimonadota</taxon>
        <taxon>Gemmatimonadia</taxon>
        <taxon>Gemmatimonadales</taxon>
        <taxon>Gemmatimonadaceae</taxon>
        <taxon>Roseisolibacter</taxon>
    </lineage>
</organism>
<dbReference type="Gene3D" id="3.30.1330.40">
    <property type="entry name" value="RutC-like"/>
    <property type="match status" value="1"/>
</dbReference>
<dbReference type="CDD" id="cd00448">
    <property type="entry name" value="YjgF_YER057c_UK114_family"/>
    <property type="match status" value="1"/>
</dbReference>
<protein>
    <submittedName>
        <fullName evidence="1">Enamine deaminase RidA</fullName>
    </submittedName>
</protein>
<accession>A0AA37QG74</accession>
<sequence length="142" mass="15013">MSVERAASSVEGRVVRPEGWPRPHGYADGVVAEGRVLSISGQIGWDPVTCTFATDDFAEQTAQALRNVVAVLRAGGAGPEHLVRLTWYVTDRAAYVAARRAIGAAYRATIGAHYPAMSVVVVAGLLEERALVEIEATAVVPA</sequence>
<dbReference type="InterPro" id="IPR035959">
    <property type="entry name" value="RutC-like_sf"/>
</dbReference>
<dbReference type="PANTHER" id="PTHR43857:SF1">
    <property type="entry name" value="YJGH FAMILY PROTEIN"/>
    <property type="match status" value="1"/>
</dbReference>
<proteinExistence type="predicted"/>
<evidence type="ECO:0000313" key="2">
    <source>
        <dbReference type="Proteomes" id="UP001161325"/>
    </source>
</evidence>
<gene>
    <name evidence="1" type="ORF">rosag_17210</name>
</gene>
<name>A0AA37QG74_9BACT</name>
<dbReference type="SUPFAM" id="SSF55298">
    <property type="entry name" value="YjgF-like"/>
    <property type="match status" value="1"/>
</dbReference>
<dbReference type="EMBL" id="BRXS01000002">
    <property type="protein sequence ID" value="GLC25208.1"/>
    <property type="molecule type" value="Genomic_DNA"/>
</dbReference>
<dbReference type="RefSeq" id="WP_284349652.1">
    <property type="nucleotide sequence ID" value="NZ_BRXS01000002.1"/>
</dbReference>
<comment type="caution">
    <text evidence="1">The sequence shown here is derived from an EMBL/GenBank/DDBJ whole genome shotgun (WGS) entry which is preliminary data.</text>
</comment>
<dbReference type="PANTHER" id="PTHR43857">
    <property type="entry name" value="BLR7761 PROTEIN"/>
    <property type="match status" value="1"/>
</dbReference>
<dbReference type="Proteomes" id="UP001161325">
    <property type="component" value="Unassembled WGS sequence"/>
</dbReference>
<reference evidence="1" key="1">
    <citation type="submission" date="2022-08" db="EMBL/GenBank/DDBJ databases">
        <title>Draft genome sequencing of Roseisolibacter agri AW1220.</title>
        <authorList>
            <person name="Tobiishi Y."/>
            <person name="Tonouchi A."/>
        </authorList>
    </citation>
    <scope>NUCLEOTIDE SEQUENCE</scope>
    <source>
        <strain evidence="1">AW1220</strain>
    </source>
</reference>
<keyword evidence="2" id="KW-1185">Reference proteome</keyword>
<dbReference type="Pfam" id="PF01042">
    <property type="entry name" value="Ribonuc_L-PSP"/>
    <property type="match status" value="1"/>
</dbReference>
<dbReference type="AlphaFoldDB" id="A0AA37QG74"/>